<protein>
    <recommendedName>
        <fullName evidence="4">2-C-methyl-D-erythritol 4-phosphate cytidylyltransferase, chloroplastic</fullName>
    </recommendedName>
</protein>
<dbReference type="AlphaFoldDB" id="A0AAV1ICS4"/>
<dbReference type="PANTHER" id="PTHR32125">
    <property type="entry name" value="2-C-METHYL-D-ERYTHRITOL 4-PHOSPHATE CYTIDYLYLTRANSFERASE, CHLOROPLASTIC"/>
    <property type="match status" value="1"/>
</dbReference>
<comment type="similarity">
    <text evidence="1">Belongs to the IspD/TarI cytidylyltransferase family. IspD subfamily.</text>
</comment>
<dbReference type="InterPro" id="IPR050088">
    <property type="entry name" value="IspD/TarI_cytidylyltransf_bact"/>
</dbReference>
<accession>A0AAV1ICS4</accession>
<keyword evidence="2" id="KW-0808">Transferase</keyword>
<dbReference type="Pfam" id="PF01128">
    <property type="entry name" value="IspD"/>
    <property type="match status" value="1"/>
</dbReference>
<dbReference type="Proteomes" id="UP001314263">
    <property type="component" value="Unassembled WGS sequence"/>
</dbReference>
<name>A0AAV1ICS4_9CHLO</name>
<dbReference type="GO" id="GO:0050518">
    <property type="term" value="F:2-C-methyl-D-erythritol 4-phosphate cytidylyltransferase activity"/>
    <property type="evidence" value="ECO:0007669"/>
    <property type="project" value="InterPro"/>
</dbReference>
<dbReference type="SUPFAM" id="SSF53448">
    <property type="entry name" value="Nucleotide-diphospho-sugar transferases"/>
    <property type="match status" value="1"/>
</dbReference>
<dbReference type="InterPro" id="IPR034683">
    <property type="entry name" value="IspD/TarI"/>
</dbReference>
<dbReference type="HAMAP" id="MF_00108">
    <property type="entry name" value="IspD"/>
    <property type="match status" value="1"/>
</dbReference>
<dbReference type="InterPro" id="IPR029044">
    <property type="entry name" value="Nucleotide-diphossugar_trans"/>
</dbReference>
<evidence type="ECO:0000313" key="5">
    <source>
        <dbReference type="EMBL" id="CAK0783769.1"/>
    </source>
</evidence>
<dbReference type="EMBL" id="CAUYUE010000009">
    <property type="protein sequence ID" value="CAK0783769.1"/>
    <property type="molecule type" value="Genomic_DNA"/>
</dbReference>
<keyword evidence="3" id="KW-0548">Nucleotidyltransferase</keyword>
<dbReference type="NCBIfam" id="TIGR00453">
    <property type="entry name" value="ispD"/>
    <property type="match status" value="1"/>
</dbReference>
<dbReference type="FunFam" id="3.90.550.10:FF:000003">
    <property type="entry name" value="2-C-methyl-D-erythritol 4-phosphate cytidylyltransferase"/>
    <property type="match status" value="1"/>
</dbReference>
<proteinExistence type="inferred from homology"/>
<dbReference type="PANTHER" id="PTHR32125:SF4">
    <property type="entry name" value="2-C-METHYL-D-ERYTHRITOL 4-PHOSPHATE CYTIDYLYLTRANSFERASE, CHLOROPLASTIC"/>
    <property type="match status" value="1"/>
</dbReference>
<evidence type="ECO:0000313" key="6">
    <source>
        <dbReference type="Proteomes" id="UP001314263"/>
    </source>
</evidence>
<evidence type="ECO:0000256" key="1">
    <source>
        <dbReference type="ARBA" id="ARBA00009789"/>
    </source>
</evidence>
<dbReference type="Gene3D" id="3.90.550.10">
    <property type="entry name" value="Spore Coat Polysaccharide Biosynthesis Protein SpsA, Chain A"/>
    <property type="match status" value="1"/>
</dbReference>
<sequence length="292" mass="32001">MLARRSAPYRKPITALNVEVSDRRLQKGAFVCRRVSTRRVDAQRHVCQATASLEHGSVSLVLLAGGVGKRMGASMPKQYLPLLGQPIAMYSLQTLCSMAEIGEVVIVCDPSYQEVFREYYRLLPEKPPLKFAEPGAERQDSVYNGFQVSSQDAALVAIHDSARPLVKAEDVRKCLEDALEVGAAVLGVAVKPTIKEVDGEGRVIKTLVRAGLWEVQTPQVIKPDLLREGFELIKQEGTEVTDDVSIIEALGKPVKVTRGSYTNIKVTTPDDMSVAERFLSEHKGALVAEMAN</sequence>
<dbReference type="CDD" id="cd02516">
    <property type="entry name" value="CDP-ME_synthetase"/>
    <property type="match status" value="1"/>
</dbReference>
<dbReference type="GO" id="GO:0008299">
    <property type="term" value="P:isoprenoid biosynthetic process"/>
    <property type="evidence" value="ECO:0007669"/>
    <property type="project" value="InterPro"/>
</dbReference>
<comment type="caution">
    <text evidence="5">The sequence shown here is derived from an EMBL/GenBank/DDBJ whole genome shotgun (WGS) entry which is preliminary data.</text>
</comment>
<reference evidence="5 6" key="1">
    <citation type="submission" date="2023-10" db="EMBL/GenBank/DDBJ databases">
        <authorList>
            <person name="Maclean D."/>
            <person name="Macfadyen A."/>
        </authorList>
    </citation>
    <scope>NUCLEOTIDE SEQUENCE [LARGE SCALE GENOMIC DNA]</scope>
</reference>
<keyword evidence="6" id="KW-1185">Reference proteome</keyword>
<dbReference type="InterPro" id="IPR001228">
    <property type="entry name" value="IspD"/>
</dbReference>
<evidence type="ECO:0000256" key="3">
    <source>
        <dbReference type="ARBA" id="ARBA00022695"/>
    </source>
</evidence>
<gene>
    <name evidence="5" type="ORF">CVIRNUC_006969</name>
</gene>
<evidence type="ECO:0000256" key="2">
    <source>
        <dbReference type="ARBA" id="ARBA00022679"/>
    </source>
</evidence>
<organism evidence="5 6">
    <name type="scientific">Coccomyxa viridis</name>
    <dbReference type="NCBI Taxonomy" id="1274662"/>
    <lineage>
        <taxon>Eukaryota</taxon>
        <taxon>Viridiplantae</taxon>
        <taxon>Chlorophyta</taxon>
        <taxon>core chlorophytes</taxon>
        <taxon>Trebouxiophyceae</taxon>
        <taxon>Trebouxiophyceae incertae sedis</taxon>
        <taxon>Coccomyxaceae</taxon>
        <taxon>Coccomyxa</taxon>
    </lineage>
</organism>
<evidence type="ECO:0000256" key="4">
    <source>
        <dbReference type="ARBA" id="ARBA00069967"/>
    </source>
</evidence>